<feature type="compositionally biased region" description="Gly residues" evidence="1">
    <location>
        <begin position="120"/>
        <end position="131"/>
    </location>
</feature>
<gene>
    <name evidence="3" type="ORF">UCREL1_11580</name>
</gene>
<feature type="region of interest" description="Disordered" evidence="1">
    <location>
        <begin position="97"/>
        <end position="173"/>
    </location>
</feature>
<dbReference type="EMBL" id="KB707607">
    <property type="protein sequence ID" value="EMR61493.1"/>
    <property type="molecule type" value="Genomic_DNA"/>
</dbReference>
<dbReference type="AlphaFoldDB" id="M7SBF1"/>
<feature type="signal peptide" evidence="2">
    <location>
        <begin position="1"/>
        <end position="18"/>
    </location>
</feature>
<reference evidence="4" key="1">
    <citation type="journal article" date="2013" name="Genome Announc.">
        <title>Draft genome sequence of the grapevine dieback fungus Eutypa lata UCR-EL1.</title>
        <authorList>
            <person name="Blanco-Ulate B."/>
            <person name="Rolshausen P.E."/>
            <person name="Cantu D."/>
        </authorList>
    </citation>
    <scope>NUCLEOTIDE SEQUENCE [LARGE SCALE GENOMIC DNA]</scope>
    <source>
        <strain evidence="4">UCR-EL1</strain>
    </source>
</reference>
<evidence type="ECO:0000313" key="3">
    <source>
        <dbReference type="EMBL" id="EMR61493.1"/>
    </source>
</evidence>
<accession>M7SBF1</accession>
<feature type="compositionally biased region" description="Basic and acidic residues" evidence="1">
    <location>
        <begin position="39"/>
        <end position="54"/>
    </location>
</feature>
<keyword evidence="2" id="KW-0732">Signal</keyword>
<feature type="chain" id="PRO_5004084441" evidence="2">
    <location>
        <begin position="19"/>
        <end position="173"/>
    </location>
</feature>
<organism evidence="3 4">
    <name type="scientific">Eutypa lata (strain UCR-EL1)</name>
    <name type="common">Grapevine dieback disease fungus</name>
    <name type="synonym">Eutypa armeniacae</name>
    <dbReference type="NCBI Taxonomy" id="1287681"/>
    <lineage>
        <taxon>Eukaryota</taxon>
        <taxon>Fungi</taxon>
        <taxon>Dikarya</taxon>
        <taxon>Ascomycota</taxon>
        <taxon>Pezizomycotina</taxon>
        <taxon>Sordariomycetes</taxon>
        <taxon>Xylariomycetidae</taxon>
        <taxon>Xylariales</taxon>
        <taxon>Diatrypaceae</taxon>
        <taxon>Eutypa</taxon>
    </lineage>
</organism>
<dbReference type="KEGG" id="ela:UCREL1_11580"/>
<evidence type="ECO:0000313" key="4">
    <source>
        <dbReference type="Proteomes" id="UP000012174"/>
    </source>
</evidence>
<evidence type="ECO:0000256" key="1">
    <source>
        <dbReference type="SAM" id="MobiDB-lite"/>
    </source>
</evidence>
<sequence>MELKLTLIFALLFAGITAKKFKGFKHPKGSGHGTGGSCDHNKTDDHGSNDRRDLPYAPVVLQSSIEKDGEELTFSGSLAEVEAQIRTIRRDFIVEHLREGPEEDGYIAGLQRRKKKKGSSGHGSGGSGKGSEGGEEEEEDEEEDSESEDSSDSEDDDADINFGAVPEGNFHDV</sequence>
<dbReference type="Proteomes" id="UP000012174">
    <property type="component" value="Unassembled WGS sequence"/>
</dbReference>
<feature type="compositionally biased region" description="Acidic residues" evidence="1">
    <location>
        <begin position="133"/>
        <end position="159"/>
    </location>
</feature>
<dbReference type="HOGENOM" id="CLU_1547571_0_0_1"/>
<name>M7SBF1_EUTLA</name>
<feature type="region of interest" description="Disordered" evidence="1">
    <location>
        <begin position="24"/>
        <end position="54"/>
    </location>
</feature>
<evidence type="ECO:0000256" key="2">
    <source>
        <dbReference type="SAM" id="SignalP"/>
    </source>
</evidence>
<proteinExistence type="predicted"/>
<keyword evidence="4" id="KW-1185">Reference proteome</keyword>
<protein>
    <submittedName>
        <fullName evidence="3">Uncharacterized protein</fullName>
    </submittedName>
</protein>